<feature type="domain" description="Dihydroorotate dehydrogenase catalytic" evidence="14">
    <location>
        <begin position="2"/>
        <end position="55"/>
    </location>
</feature>
<dbReference type="UniPathway" id="UPA00070">
    <property type="reaction ID" value="UER00945"/>
</dbReference>
<evidence type="ECO:0000256" key="10">
    <source>
        <dbReference type="ARBA" id="ARBA00023002"/>
    </source>
</evidence>
<dbReference type="GO" id="GO:0044205">
    <property type="term" value="P:'de novo' UMP biosynthetic process"/>
    <property type="evidence" value="ECO:0007669"/>
    <property type="project" value="UniProtKB-UniPathway"/>
</dbReference>
<organism evidence="15 16">
    <name type="scientific">Staphylococcus gallinarum</name>
    <dbReference type="NCBI Taxonomy" id="1293"/>
    <lineage>
        <taxon>Bacteria</taxon>
        <taxon>Bacillati</taxon>
        <taxon>Bacillota</taxon>
        <taxon>Bacilli</taxon>
        <taxon>Bacillales</taxon>
        <taxon>Staphylococcaceae</taxon>
        <taxon>Staphylococcus</taxon>
    </lineage>
</organism>
<dbReference type="GO" id="GO:0004589">
    <property type="term" value="F:dihydroorotate dehydrogenase (NAD+) activity"/>
    <property type="evidence" value="ECO:0007669"/>
    <property type="project" value="UniProtKB-EC"/>
</dbReference>
<comment type="catalytic activity">
    <reaction evidence="13">
        <text>(S)-dihydroorotate + NAD(+) = orotate + NADH + H(+)</text>
        <dbReference type="Rhea" id="RHEA:13513"/>
        <dbReference type="ChEBI" id="CHEBI:15378"/>
        <dbReference type="ChEBI" id="CHEBI:30839"/>
        <dbReference type="ChEBI" id="CHEBI:30864"/>
        <dbReference type="ChEBI" id="CHEBI:57540"/>
        <dbReference type="ChEBI" id="CHEBI:57945"/>
        <dbReference type="EC" id="1.3.1.14"/>
    </reaction>
</comment>
<dbReference type="GO" id="GO:0005886">
    <property type="term" value="C:plasma membrane"/>
    <property type="evidence" value="ECO:0007669"/>
    <property type="project" value="TreeGrafter"/>
</dbReference>
<evidence type="ECO:0000259" key="14">
    <source>
        <dbReference type="Pfam" id="PF01180"/>
    </source>
</evidence>
<keyword evidence="9" id="KW-0665">Pyrimidine biosynthesis</keyword>
<comment type="function">
    <text evidence="2">Catalyzes the conversion of dihydroorotate to orotate with NAD(+) as electron acceptor.</text>
</comment>
<comment type="pathway">
    <text evidence="3">Pyrimidine metabolism; UMP biosynthesis via de novo pathway; orotate from (S)-dihydroorotate (NAD(+) route): step 1/1.</text>
</comment>
<evidence type="ECO:0000256" key="13">
    <source>
        <dbReference type="ARBA" id="ARBA00048996"/>
    </source>
</evidence>
<protein>
    <recommendedName>
        <fullName evidence="6">Dihydroorotate dehydrogenase B (NAD(+)), catalytic subunit</fullName>
        <ecNumber evidence="5">1.3.1.14</ecNumber>
    </recommendedName>
    <alternativeName>
        <fullName evidence="11">Dihydroorotate oxidase B</fullName>
    </alternativeName>
    <alternativeName>
        <fullName evidence="12">Orotate reductase (NADH)</fullName>
    </alternativeName>
</protein>
<comment type="cofactor">
    <cofactor evidence="1">
        <name>FMN</name>
        <dbReference type="ChEBI" id="CHEBI:58210"/>
    </cofactor>
</comment>
<evidence type="ECO:0000256" key="2">
    <source>
        <dbReference type="ARBA" id="ARBA00003616"/>
    </source>
</evidence>
<evidence type="ECO:0000313" key="16">
    <source>
        <dbReference type="Proteomes" id="UP000265541"/>
    </source>
</evidence>
<evidence type="ECO:0000256" key="12">
    <source>
        <dbReference type="ARBA" id="ARBA00032046"/>
    </source>
</evidence>
<sequence>TDGQFLIIGTGGIFNAEDVIKMMRQGASLVQIYSALVFEGPGLTQKLNKQLAHYLKSNGYNNVNEIIGLDVK</sequence>
<evidence type="ECO:0000256" key="5">
    <source>
        <dbReference type="ARBA" id="ARBA00012061"/>
    </source>
</evidence>
<dbReference type="PROSITE" id="PS00912">
    <property type="entry name" value="DHODEHASE_2"/>
    <property type="match status" value="1"/>
</dbReference>
<dbReference type="Proteomes" id="UP000265541">
    <property type="component" value="Unassembled WGS sequence"/>
</dbReference>
<evidence type="ECO:0000256" key="11">
    <source>
        <dbReference type="ARBA" id="ARBA00029718"/>
    </source>
</evidence>
<accession>A0A3A0UMZ8</accession>
<dbReference type="PANTHER" id="PTHR48109">
    <property type="entry name" value="DIHYDROOROTATE DEHYDROGENASE (QUINONE), MITOCHONDRIAL-RELATED"/>
    <property type="match status" value="1"/>
</dbReference>
<name>A0A3A0UMZ8_STAGA</name>
<evidence type="ECO:0000256" key="8">
    <source>
        <dbReference type="ARBA" id="ARBA00022643"/>
    </source>
</evidence>
<keyword evidence="8" id="KW-0288">FMN</keyword>
<dbReference type="PANTHER" id="PTHR48109:SF4">
    <property type="entry name" value="DIHYDROOROTATE DEHYDROGENASE (QUINONE), MITOCHONDRIAL"/>
    <property type="match status" value="1"/>
</dbReference>
<evidence type="ECO:0000256" key="9">
    <source>
        <dbReference type="ARBA" id="ARBA00022975"/>
    </source>
</evidence>
<dbReference type="AlphaFoldDB" id="A0A3A0UMZ8"/>
<keyword evidence="10" id="KW-0560">Oxidoreductase</keyword>
<dbReference type="InterPro" id="IPR013785">
    <property type="entry name" value="Aldolase_TIM"/>
</dbReference>
<dbReference type="SUPFAM" id="SSF51395">
    <property type="entry name" value="FMN-linked oxidoreductases"/>
    <property type="match status" value="1"/>
</dbReference>
<dbReference type="GO" id="GO:0005737">
    <property type="term" value="C:cytoplasm"/>
    <property type="evidence" value="ECO:0007669"/>
    <property type="project" value="InterPro"/>
</dbReference>
<feature type="non-terminal residue" evidence="15">
    <location>
        <position position="1"/>
    </location>
</feature>
<keyword evidence="7" id="KW-0285">Flavoprotein</keyword>
<reference evidence="15 16" key="1">
    <citation type="journal article" date="2016" name="Front. Microbiol.">
        <title>Comprehensive Phylogenetic Analysis of Bovine Non-aureus Staphylococci Species Based on Whole-Genome Sequencing.</title>
        <authorList>
            <person name="Naushad S."/>
            <person name="Barkema H.W."/>
            <person name="Luby C."/>
            <person name="Condas L.A."/>
            <person name="Nobrega D.B."/>
            <person name="Carson D.A."/>
            <person name="De Buck J."/>
        </authorList>
    </citation>
    <scope>NUCLEOTIDE SEQUENCE [LARGE SCALE GENOMIC DNA]</scope>
    <source>
        <strain evidence="15 16">SNUC 4781</strain>
    </source>
</reference>
<evidence type="ECO:0000256" key="7">
    <source>
        <dbReference type="ARBA" id="ARBA00022630"/>
    </source>
</evidence>
<comment type="subunit">
    <text evidence="4">Heterotetramer of 2 PyrK and 2 PyrD type B subunits.</text>
</comment>
<gene>
    <name evidence="15" type="ORF">BUZ14_16535</name>
</gene>
<comment type="caution">
    <text evidence="15">The sequence shown here is derived from an EMBL/GenBank/DDBJ whole genome shotgun (WGS) entry which is preliminary data.</text>
</comment>
<dbReference type="InterPro" id="IPR005720">
    <property type="entry name" value="Dihydroorotate_DH_cat"/>
</dbReference>
<dbReference type="Gene3D" id="3.20.20.70">
    <property type="entry name" value="Aldolase class I"/>
    <property type="match status" value="1"/>
</dbReference>
<dbReference type="GO" id="GO:0006207">
    <property type="term" value="P:'de novo' pyrimidine nucleobase biosynthetic process"/>
    <property type="evidence" value="ECO:0007669"/>
    <property type="project" value="InterPro"/>
</dbReference>
<evidence type="ECO:0000313" key="15">
    <source>
        <dbReference type="EMBL" id="RIP17702.1"/>
    </source>
</evidence>
<dbReference type="EC" id="1.3.1.14" evidence="5"/>
<evidence type="ECO:0000256" key="4">
    <source>
        <dbReference type="ARBA" id="ARBA00011669"/>
    </source>
</evidence>
<dbReference type="InterPro" id="IPR050074">
    <property type="entry name" value="DHO_dehydrogenase"/>
</dbReference>
<dbReference type="EMBL" id="QYJN01000477">
    <property type="protein sequence ID" value="RIP17702.1"/>
    <property type="molecule type" value="Genomic_DNA"/>
</dbReference>
<evidence type="ECO:0000256" key="3">
    <source>
        <dbReference type="ARBA" id="ARBA00004715"/>
    </source>
</evidence>
<evidence type="ECO:0000256" key="1">
    <source>
        <dbReference type="ARBA" id="ARBA00001917"/>
    </source>
</evidence>
<dbReference type="Pfam" id="PF01180">
    <property type="entry name" value="DHO_dh"/>
    <property type="match status" value="1"/>
</dbReference>
<proteinExistence type="predicted"/>
<evidence type="ECO:0000256" key="6">
    <source>
        <dbReference type="ARBA" id="ARBA00018101"/>
    </source>
</evidence>
<dbReference type="InterPro" id="IPR001295">
    <property type="entry name" value="Dihydroorotate_DH_CS"/>
</dbReference>